<evidence type="ECO:0000313" key="2">
    <source>
        <dbReference type="EMBL" id="OGI59924.1"/>
    </source>
</evidence>
<organism evidence="2 3">
    <name type="scientific">Candidatus Nomurabacteria bacterium RIFCSPHIGHO2_01_FULL_38_19</name>
    <dbReference type="NCBI Taxonomy" id="1801732"/>
    <lineage>
        <taxon>Bacteria</taxon>
        <taxon>Candidatus Nomuraibacteriota</taxon>
    </lineage>
</organism>
<gene>
    <name evidence="2" type="ORF">A2814_02535</name>
</gene>
<dbReference type="Gene3D" id="3.30.70.270">
    <property type="match status" value="1"/>
</dbReference>
<feature type="domain" description="Reverse transcriptase" evidence="1">
    <location>
        <begin position="1"/>
        <end position="308"/>
    </location>
</feature>
<proteinExistence type="predicted"/>
<dbReference type="PROSITE" id="PS50878">
    <property type="entry name" value="RT_POL"/>
    <property type="match status" value="1"/>
</dbReference>
<comment type="caution">
    <text evidence="2">The sequence shown here is derived from an EMBL/GenBank/DDBJ whole genome shotgun (WGS) entry which is preliminary data.</text>
</comment>
<dbReference type="PANTHER" id="PTHR34047">
    <property type="entry name" value="NUCLEAR INTRON MATURASE 1, MITOCHONDRIAL-RELATED"/>
    <property type="match status" value="1"/>
</dbReference>
<dbReference type="InterPro" id="IPR043502">
    <property type="entry name" value="DNA/RNA_pol_sf"/>
</dbReference>
<dbReference type="STRING" id="1801732.A2814_02535"/>
<accession>A0A1F6URG7</accession>
<dbReference type="CDD" id="cd01651">
    <property type="entry name" value="RT_G2_intron"/>
    <property type="match status" value="1"/>
</dbReference>
<evidence type="ECO:0000259" key="1">
    <source>
        <dbReference type="PROSITE" id="PS50878"/>
    </source>
</evidence>
<dbReference type="InterPro" id="IPR051083">
    <property type="entry name" value="GrpII_Intron_Splice-Mob/Def"/>
</dbReference>
<protein>
    <recommendedName>
        <fullName evidence="1">Reverse transcriptase domain-containing protein</fullName>
    </recommendedName>
</protein>
<dbReference type="InterPro" id="IPR000477">
    <property type="entry name" value="RT_dom"/>
</dbReference>
<name>A0A1F6URG7_9BACT</name>
<dbReference type="Proteomes" id="UP000177869">
    <property type="component" value="Unassembled WGS sequence"/>
</dbReference>
<dbReference type="PANTHER" id="PTHR34047:SF8">
    <property type="entry name" value="PROTEIN YKFC"/>
    <property type="match status" value="1"/>
</dbReference>
<dbReference type="Pfam" id="PF00078">
    <property type="entry name" value="RVT_1"/>
    <property type="match status" value="1"/>
</dbReference>
<evidence type="ECO:0000313" key="3">
    <source>
        <dbReference type="Proteomes" id="UP000177869"/>
    </source>
</evidence>
<sequence>MKQLLQKEVPIYERIFSFANLFSAWQDFKKRKQKKKDVAEFASNLIHNLSVLESDLLSLNYKHGEYFHFKISDPKPRDIHKALVRDRVAHHAIYRALYPYFDSKFIYDSYSCRIDKGTHKSINRFRSFYRKVSKNNTKTCWVLKCDIRKFFANIDHEILIEILEKHIKDQNILWLFSQVIDSFTSNLTSKTYGVNVTNSAIAENLTNPIYAIDDISKIGLPLGNLTSQLLVNIYMNEFDQFMKRKLKVKYYIRYADDFVILSDDKNYLENLLTKISNFLSESLKLSLHSDKVYIKTFASGVDFLGWVNFSHHRVLRTSTKNRMFKNLERNPKEESQQSYFGMLSHGSSYKLAKKLEKLYTDI</sequence>
<reference evidence="2 3" key="1">
    <citation type="journal article" date="2016" name="Nat. Commun.">
        <title>Thousands of microbial genomes shed light on interconnected biogeochemical processes in an aquifer system.</title>
        <authorList>
            <person name="Anantharaman K."/>
            <person name="Brown C.T."/>
            <person name="Hug L.A."/>
            <person name="Sharon I."/>
            <person name="Castelle C.J."/>
            <person name="Probst A.J."/>
            <person name="Thomas B.C."/>
            <person name="Singh A."/>
            <person name="Wilkins M.J."/>
            <person name="Karaoz U."/>
            <person name="Brodie E.L."/>
            <person name="Williams K.H."/>
            <person name="Hubbard S.S."/>
            <person name="Banfield J.F."/>
        </authorList>
    </citation>
    <scope>NUCLEOTIDE SEQUENCE [LARGE SCALE GENOMIC DNA]</scope>
</reference>
<dbReference type="SUPFAM" id="SSF56672">
    <property type="entry name" value="DNA/RNA polymerases"/>
    <property type="match status" value="1"/>
</dbReference>
<dbReference type="InterPro" id="IPR043128">
    <property type="entry name" value="Rev_trsase/Diguanyl_cyclase"/>
</dbReference>
<dbReference type="EMBL" id="MFTI01000021">
    <property type="protein sequence ID" value="OGI59924.1"/>
    <property type="molecule type" value="Genomic_DNA"/>
</dbReference>
<dbReference type="AlphaFoldDB" id="A0A1F6URG7"/>